<comment type="caution">
    <text evidence="1">The sequence shown here is derived from an EMBL/GenBank/DDBJ whole genome shotgun (WGS) entry which is preliminary data.</text>
</comment>
<dbReference type="EMBL" id="JAENHL010000009">
    <property type="protein sequence ID" value="MBK1871565.1"/>
    <property type="molecule type" value="Genomic_DNA"/>
</dbReference>
<evidence type="ECO:0000313" key="1">
    <source>
        <dbReference type="EMBL" id="MBK1871565.1"/>
    </source>
</evidence>
<proteinExistence type="predicted"/>
<sequence>MDYDHKDRGEYSLGEPAAALYGRLKTKRDAVLSTAREMATITIPSLFPPEGYQSGDQIGENNQSVGAQCINTLASKLMYVAFPPNRPAMRFELEEYKLKKENDGLSEDDKQVLLSKLNVALASLEVTHKRRMEATRVRMAYVTYMKQLEAGGNAAWEHEKIGDPVVHRMDTYVVKRNKRGEQLFVILEETLLLEDLPKEFADRMREERKIDFEGKAPWECEITTHRVCKTVGSKDAPRYIEWSEYEGEIIPGSKEDQDDLPQIYAGWLIPQYGEDWGRSYAEEYRGDHYIVENGYAALQDGMAAAAWTLFGVKPGGSTKLADLIKARNLKWVTGDLVNDVTVLRVDKGSDFAFVDNTTAKAERRLARAYLMVSSVQRDAERVTAEEWVQLTGELDEAMGGLHSVIAQTIQRHVVMKFLALHKKEEPDLPDFEKIAGADVVRTEIVTGVDALSRSHEGASLRRLRRALVEDLGPEGAARVMSDIEYARRLAASEGVQTAGLILEDKDIQANDQSKLQTGIAAQAAPGVIEKVAGTMAEGGKEALLQQQAQQNGVMPNGN</sequence>
<keyword evidence="2" id="KW-1185">Reference proteome</keyword>
<name>A0ACC5RFZ0_9HYPH</name>
<reference evidence="1" key="1">
    <citation type="submission" date="2021-01" db="EMBL/GenBank/DDBJ databases">
        <authorList>
            <person name="Sun Q."/>
        </authorList>
    </citation>
    <scope>NUCLEOTIDE SEQUENCE</scope>
    <source>
        <strain evidence="1">YIM B02566</strain>
    </source>
</reference>
<protein>
    <submittedName>
        <fullName evidence="1">Uncharacterized protein</fullName>
    </submittedName>
</protein>
<dbReference type="Proteomes" id="UP000616151">
    <property type="component" value="Unassembled WGS sequence"/>
</dbReference>
<organism evidence="1 2">
    <name type="scientific">Taklimakanibacter albus</name>
    <dbReference type="NCBI Taxonomy" id="2800327"/>
    <lineage>
        <taxon>Bacteria</taxon>
        <taxon>Pseudomonadati</taxon>
        <taxon>Pseudomonadota</taxon>
        <taxon>Alphaproteobacteria</taxon>
        <taxon>Hyphomicrobiales</taxon>
        <taxon>Aestuariivirgaceae</taxon>
        <taxon>Taklimakanibacter</taxon>
    </lineage>
</organism>
<accession>A0ACC5RFZ0</accession>
<evidence type="ECO:0000313" key="2">
    <source>
        <dbReference type="Proteomes" id="UP000616151"/>
    </source>
</evidence>
<gene>
    <name evidence="1" type="ORF">JHL16_34685</name>
</gene>